<dbReference type="RefSeq" id="WP_065913706.1">
    <property type="nucleotide sequence ID" value="NZ_CP016793.1"/>
</dbReference>
<dbReference type="Proteomes" id="UP000093053">
    <property type="component" value="Chromosome"/>
</dbReference>
<evidence type="ECO:0000313" key="2">
    <source>
        <dbReference type="EMBL" id="ANZ35290.1"/>
    </source>
</evidence>
<proteinExistence type="predicted"/>
<accession>A0A1B2HC33</accession>
<gene>
    <name evidence="2" type="ORF">BBK82_03545</name>
</gene>
<name>A0A1B2HC33_9PSEU</name>
<feature type="region of interest" description="Disordered" evidence="1">
    <location>
        <begin position="37"/>
        <end position="69"/>
    </location>
</feature>
<keyword evidence="3" id="KW-1185">Reference proteome</keyword>
<evidence type="ECO:0000313" key="3">
    <source>
        <dbReference type="Proteomes" id="UP000093053"/>
    </source>
</evidence>
<dbReference type="EMBL" id="CP016793">
    <property type="protein sequence ID" value="ANZ35290.1"/>
    <property type="molecule type" value="Genomic_DNA"/>
</dbReference>
<dbReference type="KEGG" id="led:BBK82_03545"/>
<protein>
    <submittedName>
        <fullName evidence="2">Uncharacterized protein</fullName>
    </submittedName>
</protein>
<reference evidence="2 3" key="1">
    <citation type="submission" date="2016-07" db="EMBL/GenBank/DDBJ databases">
        <title>Complete genome sequence of the Lentzea guizhouensis DHS C013.</title>
        <authorList>
            <person name="Cao C."/>
        </authorList>
    </citation>
    <scope>NUCLEOTIDE SEQUENCE [LARGE SCALE GENOMIC DNA]</scope>
    <source>
        <strain evidence="2 3">DHS C013</strain>
    </source>
</reference>
<dbReference type="STRING" id="1586287.BBK82_03545"/>
<organism evidence="2 3">
    <name type="scientific">Lentzea guizhouensis</name>
    <dbReference type="NCBI Taxonomy" id="1586287"/>
    <lineage>
        <taxon>Bacteria</taxon>
        <taxon>Bacillati</taxon>
        <taxon>Actinomycetota</taxon>
        <taxon>Actinomycetes</taxon>
        <taxon>Pseudonocardiales</taxon>
        <taxon>Pseudonocardiaceae</taxon>
        <taxon>Lentzea</taxon>
    </lineage>
</organism>
<sequence>MKTINWDAVRAATPGSVTCNHCQRPNIVVVNKLTGLRAPHRNKPKTQPGQKHPWCDGGNRMYDSLPETT</sequence>
<evidence type="ECO:0000256" key="1">
    <source>
        <dbReference type="SAM" id="MobiDB-lite"/>
    </source>
</evidence>
<dbReference type="AlphaFoldDB" id="A0A1B2HC33"/>